<dbReference type="EMBL" id="KB467887">
    <property type="protein sequence ID" value="PCH36660.1"/>
    <property type="molecule type" value="Genomic_DNA"/>
</dbReference>
<keyword evidence="1" id="KW-1133">Transmembrane helix</keyword>
<feature type="transmembrane region" description="Helical" evidence="1">
    <location>
        <begin position="61"/>
        <end position="78"/>
    </location>
</feature>
<dbReference type="OrthoDB" id="3354157at2759"/>
<name>A0A2H3J336_WOLCO</name>
<proteinExistence type="predicted"/>
<organism evidence="3 4">
    <name type="scientific">Wolfiporia cocos (strain MD-104)</name>
    <name type="common">Brown rot fungus</name>
    <dbReference type="NCBI Taxonomy" id="742152"/>
    <lineage>
        <taxon>Eukaryota</taxon>
        <taxon>Fungi</taxon>
        <taxon>Dikarya</taxon>
        <taxon>Basidiomycota</taxon>
        <taxon>Agaricomycotina</taxon>
        <taxon>Agaricomycetes</taxon>
        <taxon>Polyporales</taxon>
        <taxon>Phaeolaceae</taxon>
        <taxon>Wolfiporia</taxon>
    </lineage>
</organism>
<evidence type="ECO:0000256" key="1">
    <source>
        <dbReference type="SAM" id="Phobius"/>
    </source>
</evidence>
<dbReference type="Proteomes" id="UP000218811">
    <property type="component" value="Unassembled WGS sequence"/>
</dbReference>
<dbReference type="Pfam" id="PF20151">
    <property type="entry name" value="DUF6533"/>
    <property type="match status" value="1"/>
</dbReference>
<reference evidence="3 4" key="1">
    <citation type="journal article" date="2012" name="Science">
        <title>The Paleozoic origin of enzymatic lignin decomposition reconstructed from 31 fungal genomes.</title>
        <authorList>
            <person name="Floudas D."/>
            <person name="Binder M."/>
            <person name="Riley R."/>
            <person name="Barry K."/>
            <person name="Blanchette R.A."/>
            <person name="Henrissat B."/>
            <person name="Martinez A.T."/>
            <person name="Otillar R."/>
            <person name="Spatafora J.W."/>
            <person name="Yadav J.S."/>
            <person name="Aerts A."/>
            <person name="Benoit I."/>
            <person name="Boyd A."/>
            <person name="Carlson A."/>
            <person name="Copeland A."/>
            <person name="Coutinho P.M."/>
            <person name="de Vries R.P."/>
            <person name="Ferreira P."/>
            <person name="Findley K."/>
            <person name="Foster B."/>
            <person name="Gaskell J."/>
            <person name="Glotzer D."/>
            <person name="Gorecki P."/>
            <person name="Heitman J."/>
            <person name="Hesse C."/>
            <person name="Hori C."/>
            <person name="Igarashi K."/>
            <person name="Jurgens J.A."/>
            <person name="Kallen N."/>
            <person name="Kersten P."/>
            <person name="Kohler A."/>
            <person name="Kuees U."/>
            <person name="Kumar T.K.A."/>
            <person name="Kuo A."/>
            <person name="LaButti K."/>
            <person name="Larrondo L.F."/>
            <person name="Lindquist E."/>
            <person name="Ling A."/>
            <person name="Lombard V."/>
            <person name="Lucas S."/>
            <person name="Lundell T."/>
            <person name="Martin R."/>
            <person name="McLaughlin D.J."/>
            <person name="Morgenstern I."/>
            <person name="Morin E."/>
            <person name="Murat C."/>
            <person name="Nagy L.G."/>
            <person name="Nolan M."/>
            <person name="Ohm R.A."/>
            <person name="Patyshakuliyeva A."/>
            <person name="Rokas A."/>
            <person name="Ruiz-Duenas F.J."/>
            <person name="Sabat G."/>
            <person name="Salamov A."/>
            <person name="Samejima M."/>
            <person name="Schmutz J."/>
            <person name="Slot J.C."/>
            <person name="St John F."/>
            <person name="Stenlid J."/>
            <person name="Sun H."/>
            <person name="Sun S."/>
            <person name="Syed K."/>
            <person name="Tsang A."/>
            <person name="Wiebenga A."/>
            <person name="Young D."/>
            <person name="Pisabarro A."/>
            <person name="Eastwood D.C."/>
            <person name="Martin F."/>
            <person name="Cullen D."/>
            <person name="Grigoriev I.V."/>
            <person name="Hibbett D.S."/>
        </authorList>
    </citation>
    <scope>NUCLEOTIDE SEQUENCE [LARGE SCALE GENOMIC DNA]</scope>
    <source>
        <strain evidence="3 4">MD-104</strain>
    </source>
</reference>
<gene>
    <name evidence="3" type="ORF">WOLCODRAFT_82710</name>
</gene>
<keyword evidence="4" id="KW-1185">Reference proteome</keyword>
<evidence type="ECO:0000259" key="2">
    <source>
        <dbReference type="Pfam" id="PF20151"/>
    </source>
</evidence>
<dbReference type="STRING" id="742152.A0A2H3J336"/>
<dbReference type="AlphaFoldDB" id="A0A2H3J336"/>
<dbReference type="OMA" id="TWWKTWS"/>
<feature type="domain" description="DUF6533" evidence="2">
    <location>
        <begin position="4"/>
        <end position="41"/>
    </location>
</feature>
<sequence length="195" mass="21728">SLAPYIYDCIITPDRELHVVWARKISGASILFLTYRYLMLAWCAIYIAINFATACEQIIPSAYYAITAFITLRIYAISGGNMKVSLLVFCIGLVSAAADLVSTSRSRSIRWLSLKSYGLCAYRLQENAIQTFMTVVVATRICAIIFDGLVLVVTWYTTYGIKKAAESANVKVSIVGSLLRDGKRFQPTTYALVRF</sequence>
<evidence type="ECO:0000313" key="3">
    <source>
        <dbReference type="EMBL" id="PCH36660.1"/>
    </source>
</evidence>
<evidence type="ECO:0000313" key="4">
    <source>
        <dbReference type="Proteomes" id="UP000218811"/>
    </source>
</evidence>
<protein>
    <recommendedName>
        <fullName evidence="2">DUF6533 domain-containing protein</fullName>
    </recommendedName>
</protein>
<keyword evidence="1" id="KW-0472">Membrane</keyword>
<feature type="transmembrane region" description="Helical" evidence="1">
    <location>
        <begin position="84"/>
        <end position="101"/>
    </location>
</feature>
<feature type="transmembrane region" description="Helical" evidence="1">
    <location>
        <begin position="25"/>
        <end position="49"/>
    </location>
</feature>
<dbReference type="InterPro" id="IPR045340">
    <property type="entry name" value="DUF6533"/>
</dbReference>
<keyword evidence="1" id="KW-0812">Transmembrane</keyword>
<feature type="non-terminal residue" evidence="3">
    <location>
        <position position="1"/>
    </location>
</feature>
<feature type="transmembrane region" description="Helical" evidence="1">
    <location>
        <begin position="132"/>
        <end position="156"/>
    </location>
</feature>
<accession>A0A2H3J336</accession>